<comment type="similarity">
    <text evidence="1">Belongs to the HEM-1/HEM-2 family.</text>
</comment>
<evidence type="ECO:0000313" key="2">
    <source>
        <dbReference type="EMBL" id="KAL0906383.1"/>
    </source>
</evidence>
<sequence>MDLTEGIREVVLIETFTGQIFNLHMFEKPADLQSGSVIEMVSNWYMDNIVKDLNGASVMFVHLRQILDIETLEVSFCVQAGQAITFRRILVEAVGAVLEEKAPLIFSLLSGTSKHLPDEIPEKAYDSSWSLLPYLCAAFMVSTLWSTTSFDVSTGGFNNNMHCLARFSSKARNKLSVISTFFCSLETSNPNCFLL</sequence>
<comment type="caution">
    <text evidence="2">The sequence shown here is derived from an EMBL/GenBank/DDBJ whole genome shotgun (WGS) entry which is preliminary data.</text>
</comment>
<gene>
    <name evidence="2" type="ORF">M5K25_024874</name>
</gene>
<protein>
    <submittedName>
        <fullName evidence="2">Uncharacterized protein</fullName>
    </submittedName>
</protein>
<dbReference type="Pfam" id="PF09735">
    <property type="entry name" value="Nckap1"/>
    <property type="match status" value="2"/>
</dbReference>
<dbReference type="PANTHER" id="PTHR12093:SF10">
    <property type="entry name" value="MEMBRANE-ASSOCIATED PROTEIN HEM"/>
    <property type="match status" value="1"/>
</dbReference>
<proteinExistence type="inferred from homology"/>
<evidence type="ECO:0000256" key="1">
    <source>
        <dbReference type="ARBA" id="ARBA00037947"/>
    </source>
</evidence>
<dbReference type="EMBL" id="JANQDX010000018">
    <property type="protein sequence ID" value="KAL0906383.1"/>
    <property type="molecule type" value="Genomic_DNA"/>
</dbReference>
<dbReference type="AlphaFoldDB" id="A0ABD0U311"/>
<reference evidence="2 3" key="1">
    <citation type="journal article" date="2024" name="Plant Biotechnol. J.">
        <title>Dendrobium thyrsiflorum genome and its molecular insights into genes involved in important horticultural traits.</title>
        <authorList>
            <person name="Chen B."/>
            <person name="Wang J.Y."/>
            <person name="Zheng P.J."/>
            <person name="Li K.L."/>
            <person name="Liang Y.M."/>
            <person name="Chen X.F."/>
            <person name="Zhang C."/>
            <person name="Zhao X."/>
            <person name="He X."/>
            <person name="Zhang G.Q."/>
            <person name="Liu Z.J."/>
            <person name="Xu Q."/>
        </authorList>
    </citation>
    <scope>NUCLEOTIDE SEQUENCE [LARGE SCALE GENOMIC DNA]</scope>
    <source>
        <strain evidence="2">GZMU011</strain>
    </source>
</reference>
<name>A0ABD0U311_DENTH</name>
<organism evidence="2 3">
    <name type="scientific">Dendrobium thyrsiflorum</name>
    <name type="common">Pinecone-like raceme dendrobium</name>
    <name type="synonym">Orchid</name>
    <dbReference type="NCBI Taxonomy" id="117978"/>
    <lineage>
        <taxon>Eukaryota</taxon>
        <taxon>Viridiplantae</taxon>
        <taxon>Streptophyta</taxon>
        <taxon>Embryophyta</taxon>
        <taxon>Tracheophyta</taxon>
        <taxon>Spermatophyta</taxon>
        <taxon>Magnoliopsida</taxon>
        <taxon>Liliopsida</taxon>
        <taxon>Asparagales</taxon>
        <taxon>Orchidaceae</taxon>
        <taxon>Epidendroideae</taxon>
        <taxon>Malaxideae</taxon>
        <taxon>Dendrobiinae</taxon>
        <taxon>Dendrobium</taxon>
    </lineage>
</organism>
<evidence type="ECO:0000313" key="3">
    <source>
        <dbReference type="Proteomes" id="UP001552299"/>
    </source>
</evidence>
<accession>A0ABD0U311</accession>
<keyword evidence="3" id="KW-1185">Reference proteome</keyword>
<dbReference type="InterPro" id="IPR019137">
    <property type="entry name" value="Nck-associated_protein-1"/>
</dbReference>
<dbReference type="PANTHER" id="PTHR12093">
    <property type="entry name" value="NCK-ASSOCIATED PROTEIN 1"/>
    <property type="match status" value="1"/>
</dbReference>
<dbReference type="Proteomes" id="UP001552299">
    <property type="component" value="Unassembled WGS sequence"/>
</dbReference>